<dbReference type="PANTHER" id="PTHR47916">
    <property type="entry name" value="FRUCTOSE-BISPHOSPHATE ALDOLASE CLASS 1"/>
    <property type="match status" value="1"/>
</dbReference>
<comment type="caution">
    <text evidence="6">The sequence shown here is derived from an EMBL/GenBank/DDBJ whole genome shotgun (WGS) entry which is preliminary data.</text>
</comment>
<feature type="active site" description="Schiff-base intermediate with dihydroxyacetone-P" evidence="5">
    <location>
        <position position="205"/>
    </location>
</feature>
<dbReference type="EC" id="4.1.2.13" evidence="1"/>
<comment type="similarity">
    <text evidence="4">Belongs to the DeoC/FbaB aldolase family. FbaB subfamily.</text>
</comment>
<reference evidence="6 7" key="1">
    <citation type="submission" date="2018-10" db="EMBL/GenBank/DDBJ databases">
        <title>Notoacmeibacter sp. M2BS9Y-3-1, whole genome shotgun sequence.</title>
        <authorList>
            <person name="Tuo L."/>
        </authorList>
    </citation>
    <scope>NUCLEOTIDE SEQUENCE [LARGE SCALE GENOMIC DNA]</scope>
    <source>
        <strain evidence="6 7">M2BS9Y-3-1</strain>
    </source>
</reference>
<sequence>MNVTPRVKEILSWYEGENPGVKSNLARLLMHGKLGGTGKLVILPVDQGYEHGPARSFSANPAAYDPHYLYQLAIDAGLSAYAAPLGSLEQGADTFAGEVPLILKVNSANSLSDSVPDQAVLGSVDDALRLGCVGIGFTIYPGSDNCFAMQEELAEMTREAKAKGLMTVVWSYPRGGKVSKKGETALDIVAYAAHMAALMGATIIKVKPPEKGVDLKDAEKAYKDVPQDSLSERIAHVMQAAFNNKRVVVFSGGGAKDADALVDEISQINAGGGFGSIVGRNSFQREKSEAIALLNRITDVYKG</sequence>
<evidence type="ECO:0000313" key="7">
    <source>
        <dbReference type="Proteomes" id="UP000281094"/>
    </source>
</evidence>
<dbReference type="InterPro" id="IPR050456">
    <property type="entry name" value="DeoC/FbaB_aldolase"/>
</dbReference>
<dbReference type="InterPro" id="IPR002915">
    <property type="entry name" value="DeoC/FbaB/LacD_aldolase"/>
</dbReference>
<evidence type="ECO:0000256" key="3">
    <source>
        <dbReference type="ARBA" id="ARBA00023270"/>
    </source>
</evidence>
<feature type="active site" description="Proton donor" evidence="5">
    <location>
        <position position="172"/>
    </location>
</feature>
<dbReference type="SMART" id="SM01133">
    <property type="entry name" value="DeoC"/>
    <property type="match status" value="1"/>
</dbReference>
<keyword evidence="3" id="KW-0704">Schiff base</keyword>
<organism evidence="6 7">
    <name type="scientific">Notoacmeibacter ruber</name>
    <dbReference type="NCBI Taxonomy" id="2670375"/>
    <lineage>
        <taxon>Bacteria</taxon>
        <taxon>Pseudomonadati</taxon>
        <taxon>Pseudomonadota</taxon>
        <taxon>Alphaproteobacteria</taxon>
        <taxon>Hyphomicrobiales</taxon>
        <taxon>Notoacmeibacteraceae</taxon>
        <taxon>Notoacmeibacter</taxon>
    </lineage>
</organism>
<dbReference type="Gene3D" id="3.20.20.70">
    <property type="entry name" value="Aldolase class I"/>
    <property type="match status" value="1"/>
</dbReference>
<dbReference type="AlphaFoldDB" id="A0A3L7J9T9"/>
<dbReference type="PIRSF" id="PIRSF038992">
    <property type="entry name" value="Aldolase_Ia"/>
    <property type="match status" value="1"/>
</dbReference>
<dbReference type="EMBL" id="RCWN01000001">
    <property type="protein sequence ID" value="RLQ87125.1"/>
    <property type="molecule type" value="Genomic_DNA"/>
</dbReference>
<protein>
    <recommendedName>
        <fullName evidence="1">fructose-bisphosphate aldolase</fullName>
        <ecNumber evidence="1">4.1.2.13</ecNumber>
    </recommendedName>
</protein>
<evidence type="ECO:0000256" key="1">
    <source>
        <dbReference type="ARBA" id="ARBA00013068"/>
    </source>
</evidence>
<dbReference type="Pfam" id="PF01791">
    <property type="entry name" value="DeoC"/>
    <property type="match status" value="1"/>
</dbReference>
<gene>
    <name evidence="6" type="ORF">D8780_01735</name>
</gene>
<dbReference type="GO" id="GO:0006096">
    <property type="term" value="P:glycolytic process"/>
    <property type="evidence" value="ECO:0007669"/>
    <property type="project" value="UniProtKB-KW"/>
</dbReference>
<name>A0A3L7J9T9_9HYPH</name>
<proteinExistence type="inferred from homology"/>
<evidence type="ECO:0000313" key="6">
    <source>
        <dbReference type="EMBL" id="RLQ87125.1"/>
    </source>
</evidence>
<dbReference type="InterPro" id="IPR041720">
    <property type="entry name" value="FbaB-like"/>
</dbReference>
<dbReference type="GO" id="GO:0004332">
    <property type="term" value="F:fructose-bisphosphate aldolase activity"/>
    <property type="evidence" value="ECO:0007669"/>
    <property type="project" value="UniProtKB-EC"/>
</dbReference>
<accession>A0A3L7J9T9</accession>
<dbReference type="RefSeq" id="WP_121644093.1">
    <property type="nucleotide sequence ID" value="NZ_RCWN01000001.1"/>
</dbReference>
<keyword evidence="7" id="KW-1185">Reference proteome</keyword>
<dbReference type="PANTHER" id="PTHR47916:SF4">
    <property type="entry name" value="FRUCTOSE-BISPHOSPHATE ALDOLASE CLASS 1"/>
    <property type="match status" value="1"/>
</dbReference>
<keyword evidence="2" id="KW-0456">Lyase</keyword>
<dbReference type="Proteomes" id="UP000281094">
    <property type="component" value="Unassembled WGS sequence"/>
</dbReference>
<evidence type="ECO:0000256" key="5">
    <source>
        <dbReference type="PIRSR" id="PIRSR038992-1"/>
    </source>
</evidence>
<dbReference type="InterPro" id="IPR013785">
    <property type="entry name" value="Aldolase_TIM"/>
</dbReference>
<dbReference type="NCBIfam" id="NF006704">
    <property type="entry name" value="PRK09250.1-1"/>
    <property type="match status" value="1"/>
</dbReference>
<evidence type="ECO:0000256" key="4">
    <source>
        <dbReference type="ARBA" id="ARBA00049653"/>
    </source>
</evidence>
<evidence type="ECO:0000256" key="2">
    <source>
        <dbReference type="ARBA" id="ARBA00023239"/>
    </source>
</evidence>
<dbReference type="SUPFAM" id="SSF51569">
    <property type="entry name" value="Aldolase"/>
    <property type="match status" value="1"/>
</dbReference>